<dbReference type="FunFam" id="1.10.287.950:FF:000001">
    <property type="entry name" value="Methyl-accepting chemotaxis sensory transducer"/>
    <property type="match status" value="1"/>
</dbReference>
<dbReference type="InterPro" id="IPR000014">
    <property type="entry name" value="PAS"/>
</dbReference>
<feature type="domain" description="PAS" evidence="7">
    <location>
        <begin position="15"/>
        <end position="69"/>
    </location>
</feature>
<evidence type="ECO:0000256" key="1">
    <source>
        <dbReference type="ARBA" id="ARBA00004370"/>
    </source>
</evidence>
<dbReference type="CDD" id="cd00130">
    <property type="entry name" value="PAS"/>
    <property type="match status" value="1"/>
</dbReference>
<dbReference type="CDD" id="cd11386">
    <property type="entry name" value="MCP_signal"/>
    <property type="match status" value="1"/>
</dbReference>
<dbReference type="GO" id="GO:0006935">
    <property type="term" value="P:chemotaxis"/>
    <property type="evidence" value="ECO:0007669"/>
    <property type="project" value="UniProtKB-KW"/>
</dbReference>
<dbReference type="NCBIfam" id="TIGR00229">
    <property type="entry name" value="sensory_box"/>
    <property type="match status" value="1"/>
</dbReference>
<dbReference type="Pfam" id="PF00015">
    <property type="entry name" value="MCPsignal"/>
    <property type="match status" value="1"/>
</dbReference>
<dbReference type="Gene3D" id="3.30.450.20">
    <property type="entry name" value="PAS domain"/>
    <property type="match status" value="1"/>
</dbReference>
<evidence type="ECO:0000256" key="4">
    <source>
        <dbReference type="PROSITE-ProRule" id="PRU00284"/>
    </source>
</evidence>
<dbReference type="GO" id="GO:0016020">
    <property type="term" value="C:membrane"/>
    <property type="evidence" value="ECO:0007669"/>
    <property type="project" value="UniProtKB-SubCell"/>
</dbReference>
<dbReference type="InterPro" id="IPR003660">
    <property type="entry name" value="HAMP_dom"/>
</dbReference>
<proteinExistence type="inferred from homology"/>
<evidence type="ECO:0000313" key="11">
    <source>
        <dbReference type="Proteomes" id="UP000068382"/>
    </source>
</evidence>
<evidence type="ECO:0000259" key="9">
    <source>
        <dbReference type="PROSITE" id="PS50885"/>
    </source>
</evidence>
<dbReference type="SUPFAM" id="SSF58104">
    <property type="entry name" value="Methyl-accepting chemotaxis protein (MCP) signaling domain"/>
    <property type="match status" value="1"/>
</dbReference>
<dbReference type="InterPro" id="IPR035965">
    <property type="entry name" value="PAS-like_dom_sf"/>
</dbReference>
<feature type="region of interest" description="Disordered" evidence="5">
    <location>
        <begin position="430"/>
        <end position="452"/>
    </location>
</feature>
<comment type="caution">
    <text evidence="10">The sequence shown here is derived from an EMBL/GenBank/DDBJ whole genome shotgun (WGS) entry which is preliminary data.</text>
</comment>
<dbReference type="InterPro" id="IPR001610">
    <property type="entry name" value="PAC"/>
</dbReference>
<feature type="domain" description="Methyl-accepting transducer" evidence="6">
    <location>
        <begin position="186"/>
        <end position="415"/>
    </location>
</feature>
<feature type="domain" description="HAMP" evidence="9">
    <location>
        <begin position="135"/>
        <end position="181"/>
    </location>
</feature>
<dbReference type="Proteomes" id="UP000068382">
    <property type="component" value="Unassembled WGS sequence"/>
</dbReference>
<dbReference type="PROSITE" id="PS50111">
    <property type="entry name" value="CHEMOTAXIS_TRANSDUC_2"/>
    <property type="match status" value="1"/>
</dbReference>
<dbReference type="RefSeq" id="WP_082705233.1">
    <property type="nucleotide sequence ID" value="NZ_LPUY01000103.1"/>
</dbReference>
<dbReference type="EMBL" id="LPUY01000103">
    <property type="protein sequence ID" value="KUP91190.1"/>
    <property type="molecule type" value="Genomic_DNA"/>
</dbReference>
<reference evidence="10 11" key="1">
    <citation type="submission" date="2015-12" db="EMBL/GenBank/DDBJ databases">
        <title>Genome sequence of the marine Rhodobacteraceae strain O3.65, Candidatus Tritonibacter horizontis.</title>
        <authorList>
            <person name="Poehlein A."/>
            <person name="Giebel H.A."/>
            <person name="Voget S."/>
            <person name="Brinkhoff T."/>
        </authorList>
    </citation>
    <scope>NUCLEOTIDE SEQUENCE [LARGE SCALE GENOMIC DNA]</scope>
    <source>
        <strain evidence="10 11">O3.65</strain>
    </source>
</reference>
<evidence type="ECO:0000259" key="7">
    <source>
        <dbReference type="PROSITE" id="PS50112"/>
    </source>
</evidence>
<dbReference type="PANTHER" id="PTHR43531:SF11">
    <property type="entry name" value="METHYL-ACCEPTING CHEMOTAXIS PROTEIN 3"/>
    <property type="match status" value="1"/>
</dbReference>
<sequence length="452" mass="48720">MFFKRKPPKDHTVSDDHMMSEMINRTQAVIEFEPDGTIIRANENFLKTLGYSAEEIIGQHHRMFVYETFAKTERYKKMWEDLAEGAFMADQFPRVRKDGEVVWIQATYAPLLDDDGKVLRIMKIATDITQRRGELLSIATALEELRDGNLTHRCKASDLDDIQRLSSSYNQAVEALEQAMSTAGAVAHRVETTADELQSSSGELSQRTENQAATLEQTAAAVEQLTATVRSAAEGAKDVEATVRTARDTVEKSGEVVTDTIKAMSQIEDSSNEISKIISVIDDIAFQTNLLALNAGVEAARAGDAGRGFAVVASEVRGLAQRSADAAGEIKGLITQSSIHVTNGVTLVARSGTELETIIKSINSIAANVTEIARGAEEQAVTLNEINTGIGQLDGVTQTNAAMVEETTAASTSLAQDAKEMTREIARFKIGGGSGASQMPSGQADQDCIAAE</sequence>
<dbReference type="PATRIC" id="fig|1768241.3.peg.4143"/>
<dbReference type="InterPro" id="IPR051310">
    <property type="entry name" value="MCP_chemotaxis"/>
</dbReference>
<dbReference type="OrthoDB" id="354287at2"/>
<evidence type="ECO:0000259" key="8">
    <source>
        <dbReference type="PROSITE" id="PS50113"/>
    </source>
</evidence>
<dbReference type="PROSITE" id="PS50885">
    <property type="entry name" value="HAMP"/>
    <property type="match status" value="1"/>
</dbReference>
<dbReference type="GO" id="GO:0004888">
    <property type="term" value="F:transmembrane signaling receptor activity"/>
    <property type="evidence" value="ECO:0007669"/>
    <property type="project" value="InterPro"/>
</dbReference>
<comment type="similarity">
    <text evidence="3">Belongs to the methyl-accepting chemotaxis (MCP) protein family.</text>
</comment>
<evidence type="ECO:0000256" key="2">
    <source>
        <dbReference type="ARBA" id="ARBA00022500"/>
    </source>
</evidence>
<dbReference type="SMART" id="SM00283">
    <property type="entry name" value="MA"/>
    <property type="match status" value="1"/>
</dbReference>
<dbReference type="PANTHER" id="PTHR43531">
    <property type="entry name" value="PROTEIN ICFG"/>
    <property type="match status" value="1"/>
</dbReference>
<dbReference type="SUPFAM" id="SSF55785">
    <property type="entry name" value="PYP-like sensor domain (PAS domain)"/>
    <property type="match status" value="1"/>
</dbReference>
<name>A0A132BTW8_9RHOB</name>
<dbReference type="PRINTS" id="PR00260">
    <property type="entry name" value="CHEMTRNSDUCR"/>
</dbReference>
<keyword evidence="4" id="KW-0807">Transducer</keyword>
<dbReference type="SMART" id="SM00086">
    <property type="entry name" value="PAC"/>
    <property type="match status" value="1"/>
</dbReference>
<dbReference type="Pfam" id="PF08448">
    <property type="entry name" value="PAS_4"/>
    <property type="match status" value="1"/>
</dbReference>
<organism evidence="10 11">
    <name type="scientific">Tritonibacter horizontis</name>
    <dbReference type="NCBI Taxonomy" id="1768241"/>
    <lineage>
        <taxon>Bacteria</taxon>
        <taxon>Pseudomonadati</taxon>
        <taxon>Pseudomonadota</taxon>
        <taxon>Alphaproteobacteria</taxon>
        <taxon>Rhodobacterales</taxon>
        <taxon>Paracoccaceae</taxon>
        <taxon>Tritonibacter</taxon>
    </lineage>
</organism>
<keyword evidence="2" id="KW-0145">Chemotaxis</keyword>
<evidence type="ECO:0000256" key="3">
    <source>
        <dbReference type="ARBA" id="ARBA00029447"/>
    </source>
</evidence>
<dbReference type="InterPro" id="IPR004089">
    <property type="entry name" value="MCPsignal_dom"/>
</dbReference>
<dbReference type="SMART" id="SM00304">
    <property type="entry name" value="HAMP"/>
    <property type="match status" value="1"/>
</dbReference>
<dbReference type="Gene3D" id="1.10.287.950">
    <property type="entry name" value="Methyl-accepting chemotaxis protein"/>
    <property type="match status" value="1"/>
</dbReference>
<dbReference type="InterPro" id="IPR000700">
    <property type="entry name" value="PAS-assoc_C"/>
</dbReference>
<protein>
    <submittedName>
        <fullName evidence="10">Methyl-accepting chemotaxis protein III</fullName>
    </submittedName>
</protein>
<evidence type="ECO:0000313" key="10">
    <source>
        <dbReference type="EMBL" id="KUP91190.1"/>
    </source>
</evidence>
<accession>A0A132BTW8</accession>
<evidence type="ECO:0000256" key="5">
    <source>
        <dbReference type="SAM" id="MobiDB-lite"/>
    </source>
</evidence>
<keyword evidence="11" id="KW-1185">Reference proteome</keyword>
<dbReference type="AlphaFoldDB" id="A0A132BTW8"/>
<feature type="domain" description="PAC" evidence="8">
    <location>
        <begin position="88"/>
        <end position="140"/>
    </location>
</feature>
<dbReference type="InterPro" id="IPR004090">
    <property type="entry name" value="Chemotax_Me-accpt_rcpt"/>
</dbReference>
<dbReference type="GO" id="GO:0007165">
    <property type="term" value="P:signal transduction"/>
    <property type="evidence" value="ECO:0007669"/>
    <property type="project" value="UniProtKB-KW"/>
</dbReference>
<evidence type="ECO:0000259" key="6">
    <source>
        <dbReference type="PROSITE" id="PS50111"/>
    </source>
</evidence>
<dbReference type="InterPro" id="IPR013656">
    <property type="entry name" value="PAS_4"/>
</dbReference>
<dbReference type="PROSITE" id="PS50112">
    <property type="entry name" value="PAS"/>
    <property type="match status" value="1"/>
</dbReference>
<dbReference type="PROSITE" id="PS50113">
    <property type="entry name" value="PAC"/>
    <property type="match status" value="1"/>
</dbReference>
<gene>
    <name evidence="10" type="primary">trg_5</name>
    <name evidence="10" type="ORF">TRIHO_39680</name>
</gene>
<comment type="subcellular location">
    <subcellularLocation>
        <location evidence="1">Membrane</location>
    </subcellularLocation>
</comment>